<dbReference type="RefSeq" id="WP_308718526.1">
    <property type="nucleotide sequence ID" value="NZ_JAVHUY010000077.1"/>
</dbReference>
<evidence type="ECO:0000313" key="2">
    <source>
        <dbReference type="Proteomes" id="UP001230908"/>
    </source>
</evidence>
<evidence type="ECO:0000313" key="1">
    <source>
        <dbReference type="EMBL" id="MDQ7911309.1"/>
    </source>
</evidence>
<keyword evidence="2" id="KW-1185">Reference proteome</keyword>
<name>A0ABU0ZW97_9ACTN</name>
<proteinExistence type="predicted"/>
<reference evidence="1 2" key="1">
    <citation type="submission" date="2023-08" db="EMBL/GenBank/DDBJ databases">
        <title>Phytohabitans sansha sp. nov., isolated from marine sediment.</title>
        <authorList>
            <person name="Zhao Y."/>
            <person name="Yi K."/>
        </authorList>
    </citation>
    <scope>NUCLEOTIDE SEQUENCE [LARGE SCALE GENOMIC DNA]</scope>
    <source>
        <strain evidence="1 2">ZYX-F-186</strain>
    </source>
</reference>
<organism evidence="1 2">
    <name type="scientific">Phytohabitans maris</name>
    <dbReference type="NCBI Taxonomy" id="3071409"/>
    <lineage>
        <taxon>Bacteria</taxon>
        <taxon>Bacillati</taxon>
        <taxon>Actinomycetota</taxon>
        <taxon>Actinomycetes</taxon>
        <taxon>Micromonosporales</taxon>
        <taxon>Micromonosporaceae</taxon>
    </lineage>
</organism>
<sequence length="77" mass="8209">MHEAVELLRDAAESTAPTGLLAVVEKAVASAVRVVLRADDSSGIIGDAIRELLKLHTQVVSKARPSASKLVAWMIKF</sequence>
<gene>
    <name evidence="1" type="ORF">RB614_43155</name>
</gene>
<dbReference type="EMBL" id="JAVHUY010000077">
    <property type="protein sequence ID" value="MDQ7911309.1"/>
    <property type="molecule type" value="Genomic_DNA"/>
</dbReference>
<protein>
    <submittedName>
        <fullName evidence="1">Uncharacterized protein</fullName>
    </submittedName>
</protein>
<comment type="caution">
    <text evidence="1">The sequence shown here is derived from an EMBL/GenBank/DDBJ whole genome shotgun (WGS) entry which is preliminary data.</text>
</comment>
<dbReference type="Proteomes" id="UP001230908">
    <property type="component" value="Unassembled WGS sequence"/>
</dbReference>
<accession>A0ABU0ZW97</accession>